<evidence type="ECO:0000256" key="10">
    <source>
        <dbReference type="ARBA" id="ARBA00022927"/>
    </source>
</evidence>
<evidence type="ECO:0000256" key="8">
    <source>
        <dbReference type="ARBA" id="ARBA00022723"/>
    </source>
</evidence>
<dbReference type="NCBIfam" id="TIGR02120">
    <property type="entry name" value="GspF"/>
    <property type="match status" value="1"/>
</dbReference>
<dbReference type="PANTHER" id="PTHR30012">
    <property type="entry name" value="GENERAL SECRETION PATHWAY PROTEIN"/>
    <property type="match status" value="1"/>
</dbReference>
<comment type="subcellular location">
    <subcellularLocation>
        <location evidence="2 14">Cell inner membrane</location>
        <topology evidence="2 14">Multi-pass membrane protein</topology>
    </subcellularLocation>
</comment>
<dbReference type="GO" id="GO:0015627">
    <property type="term" value="C:type II protein secretion system complex"/>
    <property type="evidence" value="ECO:0007669"/>
    <property type="project" value="InterPro"/>
</dbReference>
<keyword evidence="10" id="KW-0653">Protein transport</keyword>
<keyword evidence="8" id="KW-0479">Metal-binding</keyword>
<evidence type="ECO:0000256" key="2">
    <source>
        <dbReference type="ARBA" id="ARBA00004429"/>
    </source>
</evidence>
<dbReference type="InterPro" id="IPR042094">
    <property type="entry name" value="T2SS_GspF_sf"/>
</dbReference>
<organism evidence="17 18">
    <name type="scientific">Sphingomicrobium lutaoense</name>
    <dbReference type="NCBI Taxonomy" id="515949"/>
    <lineage>
        <taxon>Bacteria</taxon>
        <taxon>Pseudomonadati</taxon>
        <taxon>Pseudomonadota</taxon>
        <taxon>Alphaproteobacteria</taxon>
        <taxon>Sphingomonadales</taxon>
        <taxon>Sphingomonadaceae</taxon>
        <taxon>Sphingomicrobium</taxon>
    </lineage>
</organism>
<keyword evidence="9" id="KW-0106">Calcium</keyword>
<dbReference type="FunFam" id="1.20.81.30:FF:000001">
    <property type="entry name" value="Type II secretion system protein F"/>
    <property type="match status" value="2"/>
</dbReference>
<dbReference type="InterPro" id="IPR003004">
    <property type="entry name" value="GspF/PilC"/>
</dbReference>
<proteinExistence type="inferred from homology"/>
<evidence type="ECO:0000313" key="17">
    <source>
        <dbReference type="EMBL" id="MBB3764901.1"/>
    </source>
</evidence>
<reference evidence="17 18" key="1">
    <citation type="submission" date="2020-08" db="EMBL/GenBank/DDBJ databases">
        <title>Genomic Encyclopedia of Type Strains, Phase IV (KMG-IV): sequencing the most valuable type-strain genomes for metagenomic binning, comparative biology and taxonomic classification.</title>
        <authorList>
            <person name="Goeker M."/>
        </authorList>
    </citation>
    <scope>NUCLEOTIDE SEQUENCE [LARGE SCALE GENOMIC DNA]</scope>
    <source>
        <strain evidence="17 18">DSM 24194</strain>
    </source>
</reference>
<keyword evidence="6" id="KW-0997">Cell inner membrane</keyword>
<evidence type="ECO:0000259" key="16">
    <source>
        <dbReference type="Pfam" id="PF00482"/>
    </source>
</evidence>
<dbReference type="InterPro" id="IPR001992">
    <property type="entry name" value="T2SS_GspF/T4SS_PilC_CS"/>
</dbReference>
<evidence type="ECO:0000256" key="12">
    <source>
        <dbReference type="ARBA" id="ARBA00023136"/>
    </source>
</evidence>
<feature type="domain" description="Type II secretion system protein GspF" evidence="16">
    <location>
        <begin position="275"/>
        <end position="396"/>
    </location>
</feature>
<evidence type="ECO:0000256" key="13">
    <source>
        <dbReference type="ARBA" id="ARBA00030750"/>
    </source>
</evidence>
<dbReference type="RefSeq" id="WP_183934258.1">
    <property type="nucleotide sequence ID" value="NZ_JACICF010000002.1"/>
</dbReference>
<keyword evidence="7 14" id="KW-0812">Transmembrane</keyword>
<keyword evidence="5" id="KW-1003">Cell membrane</keyword>
<keyword evidence="12 15" id="KW-0472">Membrane</keyword>
<dbReference type="GO" id="GO:0015628">
    <property type="term" value="P:protein secretion by the type II secretion system"/>
    <property type="evidence" value="ECO:0007669"/>
    <property type="project" value="InterPro"/>
</dbReference>
<feature type="transmembrane region" description="Helical" evidence="15">
    <location>
        <begin position="167"/>
        <end position="193"/>
    </location>
</feature>
<accession>A0A839YXI1</accession>
<dbReference type="InterPro" id="IPR011850">
    <property type="entry name" value="T2SS_GspF"/>
</dbReference>
<gene>
    <name evidence="17" type="ORF">FHS50_001963</name>
</gene>
<evidence type="ECO:0000256" key="6">
    <source>
        <dbReference type="ARBA" id="ARBA00022519"/>
    </source>
</evidence>
<evidence type="ECO:0000256" key="9">
    <source>
        <dbReference type="ARBA" id="ARBA00022837"/>
    </source>
</evidence>
<dbReference type="GO" id="GO:0046872">
    <property type="term" value="F:metal ion binding"/>
    <property type="evidence" value="ECO:0007669"/>
    <property type="project" value="UniProtKB-KW"/>
</dbReference>
<keyword evidence="18" id="KW-1185">Reference proteome</keyword>
<protein>
    <recommendedName>
        <fullName evidence="13">General secretion pathway protein F</fullName>
    </recommendedName>
</protein>
<evidence type="ECO:0000256" key="3">
    <source>
        <dbReference type="ARBA" id="ARBA00005745"/>
    </source>
</evidence>
<dbReference type="EMBL" id="JACICF010000002">
    <property type="protein sequence ID" value="MBB3764901.1"/>
    <property type="molecule type" value="Genomic_DNA"/>
</dbReference>
<dbReference type="Pfam" id="PF00482">
    <property type="entry name" value="T2SSF"/>
    <property type="match status" value="2"/>
</dbReference>
<dbReference type="PRINTS" id="PR00812">
    <property type="entry name" value="BCTERIALGSPF"/>
</dbReference>
<comment type="caution">
    <text evidence="17">The sequence shown here is derived from an EMBL/GenBank/DDBJ whole genome shotgun (WGS) entry which is preliminary data.</text>
</comment>
<dbReference type="Proteomes" id="UP000578569">
    <property type="component" value="Unassembled WGS sequence"/>
</dbReference>
<dbReference type="GO" id="GO:0005886">
    <property type="term" value="C:plasma membrane"/>
    <property type="evidence" value="ECO:0007669"/>
    <property type="project" value="UniProtKB-SubCell"/>
</dbReference>
<dbReference type="AlphaFoldDB" id="A0A839YXI1"/>
<evidence type="ECO:0000313" key="18">
    <source>
        <dbReference type="Proteomes" id="UP000578569"/>
    </source>
</evidence>
<evidence type="ECO:0000256" key="7">
    <source>
        <dbReference type="ARBA" id="ARBA00022692"/>
    </source>
</evidence>
<evidence type="ECO:0000256" key="15">
    <source>
        <dbReference type="SAM" id="Phobius"/>
    </source>
</evidence>
<evidence type="ECO:0000256" key="11">
    <source>
        <dbReference type="ARBA" id="ARBA00022989"/>
    </source>
</evidence>
<feature type="domain" description="Type II secretion system protein GspF" evidence="16">
    <location>
        <begin position="72"/>
        <end position="194"/>
    </location>
</feature>
<evidence type="ECO:0000256" key="1">
    <source>
        <dbReference type="ARBA" id="ARBA00002684"/>
    </source>
</evidence>
<comment type="function">
    <text evidence="1">Component of the type II secretion system inner membrane complex required for the energy-dependent secretion of extracellular factors such as proteases and toxins from the periplasm.</text>
</comment>
<evidence type="ECO:0000256" key="14">
    <source>
        <dbReference type="RuleBase" id="RU003923"/>
    </source>
</evidence>
<sequence>MPSEFAYLAVDAKGREKRGRIAAADPEAARAKLTARHWVPVSVASVAEVGKARAPGLFSRKPRLSVKQRTLFTRQLATLIKVSPIEEALRTIARQSEKEETRAIVNRVADGVVEGRRLADALAREPASFDPLYRAMIGAGERSGTLPEQLQRLAALMERQAAMRGKLISALAYPAVLTIVAIGVVTALMITVVPKVVEQFEDVGQQLPLITRVVIAISDFLAAWWLALLGLFAALVLGFLVLLRREGFRMRFDRILLRLPLFGRLLRDLNAARTARTLATMVDSRLPLVEGLKLTAPTVRNRAQRAAIEKMVAEIRGGGSLSGALGRTALFPPLLVHLAASGESAGQLGAMLGQAADYLEAEFDTFTSSVLSLLEPAIIIAMGAVVAAIVLSILMPILQLQSLIGALIL</sequence>
<name>A0A839YXI1_9SPHN</name>
<dbReference type="InterPro" id="IPR018076">
    <property type="entry name" value="T2SS_GspF_dom"/>
</dbReference>
<dbReference type="PROSITE" id="PS00874">
    <property type="entry name" value="T2SP_F"/>
    <property type="match status" value="1"/>
</dbReference>
<feature type="transmembrane region" description="Helical" evidence="15">
    <location>
        <begin position="213"/>
        <end position="243"/>
    </location>
</feature>
<feature type="transmembrane region" description="Helical" evidence="15">
    <location>
        <begin position="377"/>
        <end position="398"/>
    </location>
</feature>
<keyword evidence="4 14" id="KW-0813">Transport</keyword>
<evidence type="ECO:0000256" key="5">
    <source>
        <dbReference type="ARBA" id="ARBA00022475"/>
    </source>
</evidence>
<keyword evidence="11 15" id="KW-1133">Transmembrane helix</keyword>
<dbReference type="PANTHER" id="PTHR30012:SF0">
    <property type="entry name" value="TYPE II SECRETION SYSTEM PROTEIN F-RELATED"/>
    <property type="match status" value="1"/>
</dbReference>
<evidence type="ECO:0000256" key="4">
    <source>
        <dbReference type="ARBA" id="ARBA00022448"/>
    </source>
</evidence>
<comment type="similarity">
    <text evidence="3 14">Belongs to the GSP F family.</text>
</comment>
<dbReference type="Gene3D" id="1.20.81.30">
    <property type="entry name" value="Type II secretion system (T2SS), domain F"/>
    <property type="match status" value="2"/>
</dbReference>